<sequence>VIVAAYLSGQLTRDFAKEINVNWETARSVVKRYKSTGKGEPRLPGASGSGSVSKIDAKMLSRAAELRNDTKTGRKLNITTIVSILVKEGFPSVHPSTLGKKLRNAPSQPPSTVAACHVMFSCKMVAFDCDGVLWNGDTALP</sequence>
<proteinExistence type="predicted"/>
<protein>
    <submittedName>
        <fullName evidence="1">Uncharacterized protein</fullName>
    </submittedName>
</protein>
<dbReference type="Proteomes" id="UP000265618">
    <property type="component" value="Unassembled WGS sequence"/>
</dbReference>
<evidence type="ECO:0000313" key="1">
    <source>
        <dbReference type="EMBL" id="GIQ90865.1"/>
    </source>
</evidence>
<name>A0A9K3DB01_9EUKA</name>
<comment type="caution">
    <text evidence="1">The sequence shown here is derived from an EMBL/GenBank/DDBJ whole genome shotgun (WGS) entry which is preliminary data.</text>
</comment>
<reference evidence="1 2" key="1">
    <citation type="journal article" date="2018" name="PLoS ONE">
        <title>The draft genome of Kipferlia bialata reveals reductive genome evolution in fornicate parasites.</title>
        <authorList>
            <person name="Tanifuji G."/>
            <person name="Takabayashi S."/>
            <person name="Kume K."/>
            <person name="Takagi M."/>
            <person name="Nakayama T."/>
            <person name="Kamikawa R."/>
            <person name="Inagaki Y."/>
            <person name="Hashimoto T."/>
        </authorList>
    </citation>
    <scope>NUCLEOTIDE SEQUENCE [LARGE SCALE GENOMIC DNA]</scope>
    <source>
        <strain evidence="1">NY0173</strain>
    </source>
</reference>
<accession>A0A9K3DB01</accession>
<evidence type="ECO:0000313" key="2">
    <source>
        <dbReference type="Proteomes" id="UP000265618"/>
    </source>
</evidence>
<dbReference type="SUPFAM" id="SSF46689">
    <property type="entry name" value="Homeodomain-like"/>
    <property type="match status" value="1"/>
</dbReference>
<feature type="non-terminal residue" evidence="1">
    <location>
        <position position="1"/>
    </location>
</feature>
<organism evidence="1 2">
    <name type="scientific">Kipferlia bialata</name>
    <dbReference type="NCBI Taxonomy" id="797122"/>
    <lineage>
        <taxon>Eukaryota</taxon>
        <taxon>Metamonada</taxon>
        <taxon>Carpediemonas-like organisms</taxon>
        <taxon>Kipferlia</taxon>
    </lineage>
</organism>
<dbReference type="InterPro" id="IPR009057">
    <property type="entry name" value="Homeodomain-like_sf"/>
</dbReference>
<dbReference type="OrthoDB" id="413953at2759"/>
<gene>
    <name evidence="1" type="ORF">KIPB_013827</name>
</gene>
<feature type="non-terminal residue" evidence="1">
    <location>
        <position position="141"/>
    </location>
</feature>
<keyword evidence="2" id="KW-1185">Reference proteome</keyword>
<dbReference type="EMBL" id="BDIP01006781">
    <property type="protein sequence ID" value="GIQ90865.1"/>
    <property type="molecule type" value="Genomic_DNA"/>
</dbReference>
<dbReference type="AlphaFoldDB" id="A0A9K3DB01"/>